<evidence type="ECO:0000256" key="1">
    <source>
        <dbReference type="SAM" id="MobiDB-lite"/>
    </source>
</evidence>
<evidence type="ECO:0000313" key="3">
    <source>
        <dbReference type="Proteomes" id="UP000054516"/>
    </source>
</evidence>
<dbReference type="OMA" id="LTWIHED"/>
<feature type="compositionally biased region" description="Basic and acidic residues" evidence="1">
    <location>
        <begin position="518"/>
        <end position="530"/>
    </location>
</feature>
<dbReference type="STRING" id="77044.A0A1W2TMB5"/>
<sequence>MSDPMADALPLGGLSDAITATQAPPNTPEQPHDSERPYSPEQTGSPEPNAPDENNAPNEPLEGPNSEVDRSPPSYKSGGFRLFGGPRNSDRQGDEQRRIESLRSDVERAYTASLPWNQWDAEVDEEREHICEGLENRTRHVPADMDFHAIAEAIVKASWVHQRIWREEWENGWDMGCRWRHEDPPEPEPIVPPRKPCHGRFSNPRQTPEEIEERKRRQQARAEWKLRQNVRHASRPFARFIHQMDERRGWIEERSKADESPPLDRMEINTIAYQEVQARWKRRGIWDERWGIMPGMSWKHEFPLDEVMRVGLGADVAPHQNPPAPLTQPYIPQERGPLTPPARPGIGLGLIDAAINPRDGISNINSLVGFYGPSPRPPPYPLLQPAPQLVPQSVPRPLVRQPLQPIFQPWSEPPPRLSPRSPSWSSPPLTPRSSPQSSPHIWVQMSPELSLQPSLQPNLQSSPEPSPPPPSPPSPQPPQRVKRRPGRPARVSRKSDPDEPLWEPPREPTPPPRRSKRIREANENDNDDRAAGASDVARGPASAQQQQQQRAPAKRGRPAKRQRRT</sequence>
<proteinExistence type="predicted"/>
<accession>A0A1W2TMB5</accession>
<keyword evidence="3" id="KW-1185">Reference proteome</keyword>
<feature type="compositionally biased region" description="Basic and acidic residues" evidence="1">
    <location>
        <begin position="88"/>
        <end position="99"/>
    </location>
</feature>
<dbReference type="OrthoDB" id="5401786at2759"/>
<feature type="compositionally biased region" description="Basic residues" evidence="1">
    <location>
        <begin position="480"/>
        <end position="492"/>
    </location>
</feature>
<dbReference type="AlphaFoldDB" id="A0A1W2TMB5"/>
<gene>
    <name evidence="2" type="ORF">SAMD00023353_4001190</name>
</gene>
<feature type="compositionally biased region" description="Low complexity" evidence="1">
    <location>
        <begin position="446"/>
        <end position="463"/>
    </location>
</feature>
<feature type="region of interest" description="Disordered" evidence="1">
    <location>
        <begin position="405"/>
        <end position="565"/>
    </location>
</feature>
<dbReference type="Proteomes" id="UP000054516">
    <property type="component" value="Unassembled WGS sequence"/>
</dbReference>
<dbReference type="PRINTS" id="PR01217">
    <property type="entry name" value="PRICHEXTENSN"/>
</dbReference>
<protein>
    <submittedName>
        <fullName evidence="2">Putative major royal jelly protein</fullName>
    </submittedName>
</protein>
<evidence type="ECO:0000313" key="2">
    <source>
        <dbReference type="EMBL" id="GAP89476.1"/>
    </source>
</evidence>
<feature type="compositionally biased region" description="Low complexity" evidence="1">
    <location>
        <begin position="418"/>
        <end position="439"/>
    </location>
</feature>
<feature type="compositionally biased region" description="Low complexity" evidence="1">
    <location>
        <begin position="51"/>
        <end position="62"/>
    </location>
</feature>
<name>A0A1W2TMB5_ROSNE</name>
<feature type="compositionally biased region" description="Basic residues" evidence="1">
    <location>
        <begin position="552"/>
        <end position="565"/>
    </location>
</feature>
<feature type="compositionally biased region" description="Low complexity" evidence="1">
    <location>
        <begin position="537"/>
        <end position="551"/>
    </location>
</feature>
<feature type="region of interest" description="Disordered" evidence="1">
    <location>
        <begin position="1"/>
        <end position="99"/>
    </location>
</feature>
<feature type="region of interest" description="Disordered" evidence="1">
    <location>
        <begin position="187"/>
        <end position="217"/>
    </location>
</feature>
<organism evidence="2">
    <name type="scientific">Rosellinia necatrix</name>
    <name type="common">White root-rot fungus</name>
    <dbReference type="NCBI Taxonomy" id="77044"/>
    <lineage>
        <taxon>Eukaryota</taxon>
        <taxon>Fungi</taxon>
        <taxon>Dikarya</taxon>
        <taxon>Ascomycota</taxon>
        <taxon>Pezizomycotina</taxon>
        <taxon>Sordariomycetes</taxon>
        <taxon>Xylariomycetidae</taxon>
        <taxon>Xylariales</taxon>
        <taxon>Xylariaceae</taxon>
        <taxon>Rosellinia</taxon>
    </lineage>
</organism>
<feature type="compositionally biased region" description="Pro residues" evidence="1">
    <location>
        <begin position="464"/>
        <end position="478"/>
    </location>
</feature>
<reference evidence="2" key="1">
    <citation type="submission" date="2016-03" db="EMBL/GenBank/DDBJ databases">
        <title>Draft genome sequence of Rosellinia necatrix.</title>
        <authorList>
            <person name="Kanematsu S."/>
        </authorList>
    </citation>
    <scope>NUCLEOTIDE SEQUENCE [LARGE SCALE GENOMIC DNA]</scope>
    <source>
        <strain evidence="2">W97</strain>
    </source>
</reference>
<dbReference type="EMBL" id="DF977485">
    <property type="protein sequence ID" value="GAP89476.1"/>
    <property type="molecule type" value="Genomic_DNA"/>
</dbReference>